<organism evidence="1">
    <name type="scientific">Nicotiana tabacum</name>
    <name type="common">Common tobacco</name>
    <dbReference type="NCBI Taxonomy" id="4097"/>
    <lineage>
        <taxon>Eukaryota</taxon>
        <taxon>Viridiplantae</taxon>
        <taxon>Streptophyta</taxon>
        <taxon>Embryophyta</taxon>
        <taxon>Tracheophyta</taxon>
        <taxon>Spermatophyta</taxon>
        <taxon>Magnoliopsida</taxon>
        <taxon>eudicotyledons</taxon>
        <taxon>Gunneridae</taxon>
        <taxon>Pentapetalae</taxon>
        <taxon>asterids</taxon>
        <taxon>lamiids</taxon>
        <taxon>Solanales</taxon>
        <taxon>Solanaceae</taxon>
        <taxon>Nicotianoideae</taxon>
        <taxon>Nicotianeae</taxon>
        <taxon>Nicotiana</taxon>
    </lineage>
</organism>
<dbReference type="SUPFAM" id="SSF56219">
    <property type="entry name" value="DNase I-like"/>
    <property type="match status" value="1"/>
</dbReference>
<dbReference type="OrthoDB" id="1902296at2759"/>
<gene>
    <name evidence="1" type="primary">LOC107795027</name>
</gene>
<accession>A0A1S4A919</accession>
<dbReference type="PANTHER" id="PTHR23227">
    <property type="entry name" value="BUCENTAUR RELATED"/>
    <property type="match status" value="1"/>
</dbReference>
<dbReference type="STRING" id="4097.A0A1S4A919"/>
<protein>
    <submittedName>
        <fullName evidence="1">Craniofacial development protein 2-like</fullName>
    </submittedName>
</protein>
<dbReference type="PaxDb" id="4097-A0A1S4A919"/>
<dbReference type="InterPro" id="IPR027124">
    <property type="entry name" value="Swc5/CFDP1/2"/>
</dbReference>
<dbReference type="InterPro" id="IPR036691">
    <property type="entry name" value="Endo/exonu/phosph_ase_sf"/>
</dbReference>
<dbReference type="PANTHER" id="PTHR23227:SF67">
    <property type="entry name" value="CRANIOFACIAL DEVELOPMENT PROTEIN 2-LIKE"/>
    <property type="match status" value="1"/>
</dbReference>
<reference evidence="1" key="1">
    <citation type="submission" date="2025-08" db="UniProtKB">
        <authorList>
            <consortium name="RefSeq"/>
        </authorList>
    </citation>
    <scope>IDENTIFICATION</scope>
</reference>
<feature type="non-terminal residue" evidence="1">
    <location>
        <position position="1"/>
    </location>
</feature>
<dbReference type="AlphaFoldDB" id="A0A1S4A919"/>
<dbReference type="RefSeq" id="XP_016473076.1">
    <property type="nucleotide sequence ID" value="XM_016617590.1"/>
</dbReference>
<dbReference type="KEGG" id="nta:107795027"/>
<name>A0A1S4A919_TOBAC</name>
<proteinExistence type="predicted"/>
<dbReference type="Gene3D" id="3.60.10.10">
    <property type="entry name" value="Endonuclease/exonuclease/phosphatase"/>
    <property type="match status" value="1"/>
</dbReference>
<sequence>EGERKERVGILVDKDLCELVVEVRRVNGRLITIKVVVEGFTLNTINAYATEAGLDKEFKRRFKEDLDKMVHGIPHTEKIFIGGDFNGHIGVMSMGYDDVHGGFGFGDRNRGETSLLDFARAFDLVIANSSFPKKREYFVTFRSSVAKTQIDYLLCRKSDRGFCIQGHPE</sequence>
<evidence type="ECO:0000313" key="1">
    <source>
        <dbReference type="RefSeq" id="XP_016473076.1"/>
    </source>
</evidence>